<name>A0A0C2FRK4_9BILA</name>
<sequence length="132" mass="14633">LDRISGAACRLPWSGVWIKGDRELNITQQSLGSLGSCRSKNNDQYLLSSSTDRGDCFRCLIVFPVHENVLQYKTTLQNHAAYQKKEHENLIKACNGNHLSQDFLMKPGQRANGAHLAGGRLFIRGANGYLSA</sequence>
<dbReference type="PANTHER" id="PTHR22255">
    <property type="entry name" value="LP06548P"/>
    <property type="match status" value="1"/>
</dbReference>
<keyword evidence="3" id="KW-1185">Reference proteome</keyword>
<dbReference type="Pfam" id="PF23071">
    <property type="entry name" value="DUF7044"/>
    <property type="match status" value="1"/>
</dbReference>
<feature type="domain" description="DUF7044" evidence="1">
    <location>
        <begin position="8"/>
        <end position="95"/>
    </location>
</feature>
<dbReference type="AlphaFoldDB" id="A0A0C2FRK4"/>
<feature type="non-terminal residue" evidence="2">
    <location>
        <position position="1"/>
    </location>
</feature>
<reference evidence="2 3" key="1">
    <citation type="submission" date="2013-12" db="EMBL/GenBank/DDBJ databases">
        <title>Draft genome of the parsitic nematode Ancylostoma duodenale.</title>
        <authorList>
            <person name="Mitreva M."/>
        </authorList>
    </citation>
    <scope>NUCLEOTIDE SEQUENCE [LARGE SCALE GENOMIC DNA]</scope>
    <source>
        <strain evidence="2 3">Zhejiang</strain>
    </source>
</reference>
<dbReference type="InterPro" id="IPR055472">
    <property type="entry name" value="DUF7044"/>
</dbReference>
<evidence type="ECO:0000259" key="1">
    <source>
        <dbReference type="Pfam" id="PF23071"/>
    </source>
</evidence>
<protein>
    <recommendedName>
        <fullName evidence="1">DUF7044 domain-containing protein</fullName>
    </recommendedName>
</protein>
<accession>A0A0C2FRK4</accession>
<dbReference type="PANTHER" id="PTHR22255:SF9">
    <property type="entry name" value="LP06548P"/>
    <property type="match status" value="1"/>
</dbReference>
<dbReference type="Proteomes" id="UP000054047">
    <property type="component" value="Unassembled WGS sequence"/>
</dbReference>
<proteinExistence type="predicted"/>
<gene>
    <name evidence="2" type="ORF">ANCDUO_22386</name>
</gene>
<organism evidence="2 3">
    <name type="scientific">Ancylostoma duodenale</name>
    <dbReference type="NCBI Taxonomy" id="51022"/>
    <lineage>
        <taxon>Eukaryota</taxon>
        <taxon>Metazoa</taxon>
        <taxon>Ecdysozoa</taxon>
        <taxon>Nematoda</taxon>
        <taxon>Chromadorea</taxon>
        <taxon>Rhabditida</taxon>
        <taxon>Rhabditina</taxon>
        <taxon>Rhabditomorpha</taxon>
        <taxon>Strongyloidea</taxon>
        <taxon>Ancylostomatidae</taxon>
        <taxon>Ancylostomatinae</taxon>
        <taxon>Ancylostoma</taxon>
    </lineage>
</organism>
<dbReference type="EMBL" id="KN767555">
    <property type="protein sequence ID" value="KIH47551.1"/>
    <property type="molecule type" value="Genomic_DNA"/>
</dbReference>
<evidence type="ECO:0000313" key="3">
    <source>
        <dbReference type="Proteomes" id="UP000054047"/>
    </source>
</evidence>
<evidence type="ECO:0000313" key="2">
    <source>
        <dbReference type="EMBL" id="KIH47551.1"/>
    </source>
</evidence>
<dbReference type="OrthoDB" id="9979716at2759"/>